<dbReference type="Proteomes" id="UP000031647">
    <property type="component" value="Chromosome"/>
</dbReference>
<evidence type="ECO:0000313" key="2">
    <source>
        <dbReference type="Proteomes" id="UP000031647"/>
    </source>
</evidence>
<gene>
    <name evidence="1" type="ORF">Asd1617_05671</name>
</gene>
<protein>
    <submittedName>
        <fullName evidence="1">Uncharacterized protein</fullName>
    </submittedName>
</protein>
<name>A0A0A7A2A1_SHIDY</name>
<proteinExistence type="predicted"/>
<evidence type="ECO:0000313" key="1">
    <source>
        <dbReference type="EMBL" id="AHA68498.1"/>
    </source>
</evidence>
<sequence length="40" mass="4852">MGILFIFYLSLDLIFVYQERLSVEVKFPLGILQILEQWFE</sequence>
<accession>A0A0A7A2A1</accession>
<organism evidence="1 2">
    <name type="scientific">Shigella dysenteriae 1617</name>
    <dbReference type="NCBI Taxonomy" id="754093"/>
    <lineage>
        <taxon>Bacteria</taxon>
        <taxon>Pseudomonadati</taxon>
        <taxon>Pseudomonadota</taxon>
        <taxon>Gammaproteobacteria</taxon>
        <taxon>Enterobacterales</taxon>
        <taxon>Enterobacteriaceae</taxon>
        <taxon>Shigella</taxon>
    </lineage>
</organism>
<reference evidence="1 2" key="1">
    <citation type="submission" date="2013-09" db="EMBL/GenBank/DDBJ databases">
        <title>Comparative genomics of Sd1617 to representative strains in evaluating its pathogenesis.</title>
        <authorList>
            <person name="Aksomboon Vongsawan A."/>
            <person name="Kapatral V."/>
            <person name="Vaisvil B."/>
            <person name="Serichantalergs O."/>
            <person name="Hale T.L."/>
            <person name="Mason C.J."/>
        </authorList>
    </citation>
    <scope>NUCLEOTIDE SEQUENCE [LARGE SCALE GENOMIC DNA]</scope>
    <source>
        <strain evidence="1 2">1617</strain>
    </source>
</reference>
<dbReference type="AlphaFoldDB" id="A0A0A7A2A1"/>
<dbReference type="KEGG" id="sdz:Asd1617_05671"/>
<dbReference type="EMBL" id="CP006736">
    <property type="protein sequence ID" value="AHA68498.1"/>
    <property type="molecule type" value="Genomic_DNA"/>
</dbReference>
<dbReference type="HOGENOM" id="CLU_3296475_0_0_6"/>